<dbReference type="EMBL" id="AAFI02000041">
    <property type="protein sequence ID" value="EAL66747.1"/>
    <property type="molecule type" value="Genomic_DNA"/>
</dbReference>
<dbReference type="PANTHER" id="PTHR31378">
    <property type="entry name" value="EGF-LIKE DOMAIN-CONTAINING PROTEIN-RELATED-RELATED"/>
    <property type="match status" value="1"/>
</dbReference>
<evidence type="ECO:0000313" key="4">
    <source>
        <dbReference type="Proteomes" id="UP000002195"/>
    </source>
</evidence>
<dbReference type="InterPro" id="IPR000742">
    <property type="entry name" value="EGF"/>
</dbReference>
<evidence type="ECO:0000259" key="2">
    <source>
        <dbReference type="PROSITE" id="PS01186"/>
    </source>
</evidence>
<dbReference type="PROSITE" id="PS01186">
    <property type="entry name" value="EGF_2"/>
    <property type="match status" value="1"/>
</dbReference>
<evidence type="ECO:0000259" key="1">
    <source>
        <dbReference type="PROSITE" id="PS00022"/>
    </source>
</evidence>
<dbReference type="InParanoid" id="Q54TX0"/>
<dbReference type="Pfam" id="PF25820">
    <property type="entry name" value="DUF7949"/>
    <property type="match status" value="1"/>
</dbReference>
<dbReference type="KEGG" id="ddi:DDB_G0281531"/>
<name>Q54TX0_DICDI</name>
<accession>Q54TX0</accession>
<dbReference type="HOGENOM" id="CLU_358065_0_0_1"/>
<proteinExistence type="predicted"/>
<dbReference type="Proteomes" id="UP000002195">
    <property type="component" value="Unassembled WGS sequence"/>
</dbReference>
<dbReference type="PANTHER" id="PTHR31378:SF47">
    <property type="entry name" value="EGF-LIKE DOMAIN-CONTAINING PROTEIN-RELATED"/>
    <property type="match status" value="1"/>
</dbReference>
<dbReference type="InterPro" id="IPR057709">
    <property type="entry name" value="DUF7949"/>
</dbReference>
<dbReference type="PaxDb" id="44689-DDB0218312"/>
<keyword evidence="4" id="KW-1185">Reference proteome</keyword>
<comment type="caution">
    <text evidence="3">The sequence shown here is derived from an EMBL/GenBank/DDBJ whole genome shotgun (WGS) entry which is preliminary data.</text>
</comment>
<feature type="domain" description="EGF-like" evidence="1 2">
    <location>
        <begin position="731"/>
        <end position="742"/>
    </location>
</feature>
<dbReference type="InterPro" id="IPR055463">
    <property type="entry name" value="DUF7035"/>
</dbReference>
<reference evidence="3 4" key="1">
    <citation type="journal article" date="2005" name="Nature">
        <title>The genome of the social amoeba Dictyostelium discoideum.</title>
        <authorList>
            <consortium name="The Dictyostelium discoideum Sequencing Consortium"/>
            <person name="Eichinger L."/>
            <person name="Pachebat J.A."/>
            <person name="Glockner G."/>
            <person name="Rajandream M.A."/>
            <person name="Sucgang R."/>
            <person name="Berriman M."/>
            <person name="Song J."/>
            <person name="Olsen R."/>
            <person name="Szafranski K."/>
            <person name="Xu Q."/>
            <person name="Tunggal B."/>
            <person name="Kummerfeld S."/>
            <person name="Madera M."/>
            <person name="Konfortov B.A."/>
            <person name="Rivero F."/>
            <person name="Bankier A.T."/>
            <person name="Lehmann R."/>
            <person name="Hamlin N."/>
            <person name="Davies R."/>
            <person name="Gaudet P."/>
            <person name="Fey P."/>
            <person name="Pilcher K."/>
            <person name="Chen G."/>
            <person name="Saunders D."/>
            <person name="Sodergren E."/>
            <person name="Davis P."/>
            <person name="Kerhornou A."/>
            <person name="Nie X."/>
            <person name="Hall N."/>
            <person name="Anjard C."/>
            <person name="Hemphill L."/>
            <person name="Bason N."/>
            <person name="Farbrother P."/>
            <person name="Desany B."/>
            <person name="Just E."/>
            <person name="Morio T."/>
            <person name="Rost R."/>
            <person name="Churcher C."/>
            <person name="Cooper J."/>
            <person name="Haydock S."/>
            <person name="van Driessche N."/>
            <person name="Cronin A."/>
            <person name="Goodhead I."/>
            <person name="Muzny D."/>
            <person name="Mourier T."/>
            <person name="Pain A."/>
            <person name="Lu M."/>
            <person name="Harper D."/>
            <person name="Lindsay R."/>
            <person name="Hauser H."/>
            <person name="James K."/>
            <person name="Quiles M."/>
            <person name="Madan Babu M."/>
            <person name="Saito T."/>
            <person name="Buchrieser C."/>
            <person name="Wardroper A."/>
            <person name="Felder M."/>
            <person name="Thangavelu M."/>
            <person name="Johnson D."/>
            <person name="Knights A."/>
            <person name="Loulseged H."/>
            <person name="Mungall K."/>
            <person name="Oliver K."/>
            <person name="Price C."/>
            <person name="Quail M.A."/>
            <person name="Urushihara H."/>
            <person name="Hernandez J."/>
            <person name="Rabbinowitsch E."/>
            <person name="Steffen D."/>
            <person name="Sanders M."/>
            <person name="Ma J."/>
            <person name="Kohara Y."/>
            <person name="Sharp S."/>
            <person name="Simmonds M."/>
            <person name="Spiegler S."/>
            <person name="Tivey A."/>
            <person name="Sugano S."/>
            <person name="White B."/>
            <person name="Walker D."/>
            <person name="Woodward J."/>
            <person name="Winckler T."/>
            <person name="Tanaka Y."/>
            <person name="Shaulsky G."/>
            <person name="Schleicher M."/>
            <person name="Weinstock G."/>
            <person name="Rosenthal A."/>
            <person name="Cox E.C."/>
            <person name="Chisholm R.L."/>
            <person name="Gibbs R."/>
            <person name="Loomis W.F."/>
            <person name="Platzer M."/>
            <person name="Kay R.R."/>
            <person name="Williams J."/>
            <person name="Dear P.H."/>
            <person name="Noegel A.A."/>
            <person name="Barrell B."/>
            <person name="Kuspa A."/>
        </authorList>
    </citation>
    <scope>NUCLEOTIDE SEQUENCE [LARGE SCALE GENOMIC DNA]</scope>
    <source>
        <strain evidence="3 4">AX4</strain>
    </source>
</reference>
<dbReference type="RefSeq" id="XP_640691.1">
    <property type="nucleotide sequence ID" value="XM_635599.1"/>
</dbReference>
<sequence>MEFECQRGFNTFLILWDSYYISKAKYSNWTISFNFASHNITIETKSYYNDDKNEIYKNITDFSYYLDNAFNNNSIPFQEFGQEYRPLVMISVNTEAAKDLIQLNLDLSGFYSPFVPIKGSKGDLKYLGFVPLGAVFNGKYNFSLITLKESIRYSCKTGDFKIPKFENFNMTIDLLETNNQPIFEVEFSVSNPNLNIFPHAKYTSGYKQLILDFPFGYVLSPNVNFKNSVVLFRINNTLNNEISIKSTVHDILYESIYISNITKGDIYLGTYEFVMNPMYGAVIQLFDTLNKIEIIKKDDFISLDPLTQFSNTQDMNFNFDLNSFNNITFLINDLNLINNTVSNIMYLNSTDIPRDLPMVLGLSDPISLNREIIYPFYYNSTSDLFYCKFIIPKNNIFGEIDFKILTQSDRGYLNTFLNLIPSGFLPNSLRVNQTYLDNQGPVFKKIERIGVNQIFSNVNGLGVKSRLIGWNFFIKDDYNGFESGFIKVIGSVDNSLNSFNFTSEDFSSGDKWSGTYQMLINVSYPCISQSFITTHVLLKDTNNIESEFKLYSEFGPNSIQNPFLNFYNQSLVVKCISNLTFINDTIAHYSCSTEIPLGFGNPDPILLSLYGFIGNSGFYNGFSTSDLMNHNSYYINTTISFGNTIIKSTGLFYSDSDRLVNIVQNSNGKISNIYKVIPIYFNIHPSVKPTETPSTTVKPTETSSINPPQLCIGNPICGGSNQGYCVENVGCICYPPYVGTSCQSKVIIINPPIINPNNPSTNLTFNDDDDDKPSLIGLISIIS</sequence>
<dbReference type="SMR" id="Q54TX0"/>
<protein>
    <recommendedName>
        <fullName evidence="1 2">EGF-like domain-containing protein</fullName>
    </recommendedName>
</protein>
<gene>
    <name evidence="3" type="ORF">DDB_G0281531</name>
</gene>
<organism evidence="3 4">
    <name type="scientific">Dictyostelium discoideum</name>
    <name type="common">Social amoeba</name>
    <dbReference type="NCBI Taxonomy" id="44689"/>
    <lineage>
        <taxon>Eukaryota</taxon>
        <taxon>Amoebozoa</taxon>
        <taxon>Evosea</taxon>
        <taxon>Eumycetozoa</taxon>
        <taxon>Dictyostelia</taxon>
        <taxon>Dictyosteliales</taxon>
        <taxon>Dictyosteliaceae</taxon>
        <taxon>Dictyostelium</taxon>
    </lineage>
</organism>
<dbReference type="AlphaFoldDB" id="Q54TX0"/>
<dbReference type="PROSITE" id="PS00022">
    <property type="entry name" value="EGF_1"/>
    <property type="match status" value="1"/>
</dbReference>
<dbReference type="Pfam" id="PF23034">
    <property type="entry name" value="DUF7035"/>
    <property type="match status" value="1"/>
</dbReference>
<dbReference type="GeneID" id="8623077"/>
<dbReference type="VEuPathDB" id="AmoebaDB:DDB_G0281531"/>
<evidence type="ECO:0000313" key="3">
    <source>
        <dbReference type="EMBL" id="EAL66747.1"/>
    </source>
</evidence>